<keyword evidence="2" id="KW-1185">Reference proteome</keyword>
<accession>A0ABR9DVB7</accession>
<name>A0ABR9DVB7_9GAMM</name>
<dbReference type="Proteomes" id="UP000648482">
    <property type="component" value="Unassembled WGS sequence"/>
</dbReference>
<dbReference type="NCBIfam" id="NF033831">
    <property type="entry name" value="sce7725_fam"/>
    <property type="match status" value="1"/>
</dbReference>
<sequence length="310" mass="35871">MYYPYLRGKQNELILLRENAELISKSQISPIIEPVKSNLNPLLKSFRVLISELCSFSIIINPIYGDFSFDNTALIDCLNEEGILDYENLNVALICDEDTDINTLEKYIKDYPDNNITLIHYGFTDGRELEKLLSNFKNQFTHIFIEKFAQKRYRRIFTKDKRILIKDGFNKQKSNKDYPAKEHFSELHIMYEDENMDGFGDFLINGDEYSESGGPAYAVAIHLTYLDEDDEDDMFIKHYISDSNSSPADPGGKFLEALTKLVNDTDPKVFASKAHQEFLKLAQRQHYPGLGYVKKLSMQHHLESIADFLK</sequence>
<dbReference type="RefSeq" id="WP_193154801.1">
    <property type="nucleotide sequence ID" value="NZ_AQGU01000022.1"/>
</dbReference>
<organism evidence="1 2">
    <name type="scientific">Pseudoalteromonas aliena SW19</name>
    <dbReference type="NCBI Taxonomy" id="1314866"/>
    <lineage>
        <taxon>Bacteria</taxon>
        <taxon>Pseudomonadati</taxon>
        <taxon>Pseudomonadota</taxon>
        <taxon>Gammaproteobacteria</taxon>
        <taxon>Alteromonadales</taxon>
        <taxon>Pseudoalteromonadaceae</taxon>
        <taxon>Pseudoalteromonas</taxon>
    </lineage>
</organism>
<reference evidence="1 2" key="1">
    <citation type="submission" date="2015-06" db="EMBL/GenBank/DDBJ databases">
        <title>Genome sequence of Pseudoalteromonas aliena.</title>
        <authorList>
            <person name="Xie B.-B."/>
            <person name="Rong J.-C."/>
            <person name="Qin Q.-L."/>
            <person name="Zhang Y.-Z."/>
        </authorList>
    </citation>
    <scope>NUCLEOTIDE SEQUENCE [LARGE SCALE GENOMIC DNA]</scope>
    <source>
        <strain evidence="1 2">SW19</strain>
    </source>
</reference>
<protein>
    <recommendedName>
        <fullName evidence="3">ATP-binding protein</fullName>
    </recommendedName>
</protein>
<proteinExistence type="predicted"/>
<comment type="caution">
    <text evidence="1">The sequence shown here is derived from an EMBL/GenBank/DDBJ whole genome shotgun (WGS) entry which is preliminary data.</text>
</comment>
<evidence type="ECO:0000313" key="2">
    <source>
        <dbReference type="Proteomes" id="UP000648482"/>
    </source>
</evidence>
<dbReference type="EMBL" id="AQGU01000022">
    <property type="protein sequence ID" value="MBE0358212.1"/>
    <property type="molecule type" value="Genomic_DNA"/>
</dbReference>
<evidence type="ECO:0000313" key="1">
    <source>
        <dbReference type="EMBL" id="MBE0358212.1"/>
    </source>
</evidence>
<evidence type="ECO:0008006" key="3">
    <source>
        <dbReference type="Google" id="ProtNLM"/>
    </source>
</evidence>
<gene>
    <name evidence="1" type="ORF">PALI_a1448</name>
</gene>
<dbReference type="InterPro" id="IPR047727">
    <property type="entry name" value="Sce7725-like"/>
</dbReference>